<keyword evidence="9" id="KW-0830">Ubiquinone</keyword>
<dbReference type="AlphaFoldDB" id="A0A343C0X5"/>
<dbReference type="CTD" id="4537"/>
<proteinExistence type="inferred from homology"/>
<dbReference type="GO" id="GO:0008137">
    <property type="term" value="F:NADH dehydrogenase (ubiquinone) activity"/>
    <property type="evidence" value="ECO:0007669"/>
    <property type="project" value="UniProtKB-UniRule"/>
</dbReference>
<evidence type="ECO:0000256" key="2">
    <source>
        <dbReference type="ARBA" id="ARBA00008472"/>
    </source>
</evidence>
<feature type="transmembrane region" description="Helical" evidence="9">
    <location>
        <begin position="6"/>
        <end position="25"/>
    </location>
</feature>
<dbReference type="EC" id="7.1.1.2" evidence="9"/>
<dbReference type="EMBL" id="MH817140">
    <property type="protein sequence ID" value="QCI56375.1"/>
    <property type="molecule type" value="Genomic_DNA"/>
</dbReference>
<evidence type="ECO:0000256" key="8">
    <source>
        <dbReference type="ARBA" id="ARBA00049551"/>
    </source>
</evidence>
<feature type="transmembrane region" description="Helical" evidence="9">
    <location>
        <begin position="86"/>
        <end position="105"/>
    </location>
</feature>
<evidence type="ECO:0000313" key="10">
    <source>
        <dbReference type="EMBL" id="ARH10876.1"/>
    </source>
</evidence>
<comment type="similarity">
    <text evidence="2 9">Belongs to the complex I subunit 3 family.</text>
</comment>
<evidence type="ECO:0000256" key="7">
    <source>
        <dbReference type="ARBA" id="ARBA00023136"/>
    </source>
</evidence>
<dbReference type="InterPro" id="IPR038430">
    <property type="entry name" value="NDAH_ubi_oxred_su3_sf"/>
</dbReference>
<keyword evidence="9" id="KW-0249">Electron transport</keyword>
<protein>
    <recommendedName>
        <fullName evidence="3 9">NADH-ubiquinone oxidoreductase chain 3</fullName>
        <ecNumber evidence="9">7.1.1.2</ecNumber>
    </recommendedName>
</protein>
<evidence type="ECO:0000256" key="1">
    <source>
        <dbReference type="ARBA" id="ARBA00004370"/>
    </source>
</evidence>
<keyword evidence="4 9" id="KW-0813">Transport</keyword>
<keyword evidence="7 9" id="KW-0472">Membrane</keyword>
<dbReference type="RefSeq" id="YP_009450453.1">
    <property type="nucleotide sequence ID" value="NC_036678.1"/>
</dbReference>
<dbReference type="EMBL" id="MK947052">
    <property type="protein sequence ID" value="QDH12153.1"/>
    <property type="molecule type" value="Genomic_DNA"/>
</dbReference>
<comment type="catalytic activity">
    <reaction evidence="8 9">
        <text>a ubiquinone + NADH + 5 H(+)(in) = a ubiquinol + NAD(+) + 4 H(+)(out)</text>
        <dbReference type="Rhea" id="RHEA:29091"/>
        <dbReference type="Rhea" id="RHEA-COMP:9565"/>
        <dbReference type="Rhea" id="RHEA-COMP:9566"/>
        <dbReference type="ChEBI" id="CHEBI:15378"/>
        <dbReference type="ChEBI" id="CHEBI:16389"/>
        <dbReference type="ChEBI" id="CHEBI:17976"/>
        <dbReference type="ChEBI" id="CHEBI:57540"/>
        <dbReference type="ChEBI" id="CHEBI:57945"/>
        <dbReference type="EC" id="7.1.1.2"/>
    </reaction>
</comment>
<dbReference type="PANTHER" id="PTHR11058:SF9">
    <property type="entry name" value="NADH-UBIQUINONE OXIDOREDUCTASE CHAIN 3"/>
    <property type="match status" value="1"/>
</dbReference>
<keyword evidence="9" id="KW-1278">Translocase</keyword>
<organism evidence="10">
    <name type="scientific">Stegobium paniceum</name>
    <name type="common">Drugstore beetle</name>
    <dbReference type="NCBI Taxonomy" id="295656"/>
    <lineage>
        <taxon>Eukaryota</taxon>
        <taxon>Metazoa</taxon>
        <taxon>Ecdysozoa</taxon>
        <taxon>Arthropoda</taxon>
        <taxon>Hexapoda</taxon>
        <taxon>Insecta</taxon>
        <taxon>Pterygota</taxon>
        <taxon>Neoptera</taxon>
        <taxon>Endopterygota</taxon>
        <taxon>Coleoptera</taxon>
        <taxon>Polyphaga</taxon>
        <taxon>Bostrichiformia</taxon>
        <taxon>Ptinidae</taxon>
        <taxon>Anobiinae</taxon>
        <taxon>Stegobium</taxon>
    </lineage>
</organism>
<keyword evidence="9" id="KW-0520">NAD</keyword>
<evidence type="ECO:0000256" key="9">
    <source>
        <dbReference type="RuleBase" id="RU003640"/>
    </source>
</evidence>
<keyword evidence="9 10" id="KW-0496">Mitochondrion</keyword>
<evidence type="ECO:0000256" key="5">
    <source>
        <dbReference type="ARBA" id="ARBA00022692"/>
    </source>
</evidence>
<geneLocation type="mitochondrion" evidence="10"/>
<reference evidence="10" key="1">
    <citation type="journal article" date="2016" name="Mitochondrial DNA Part B Resour">
        <title>The complete mitochondrial genome of Stegobium paniceum (Coleoptera: Anobiidae).</title>
        <authorList>
            <person name="Yang W.-J."/>
            <person name="Cai X.-Y."/>
            <person name="Xu K.-K."/>
            <person name="Cao Y."/>
            <person name="Meng Y.-L."/>
            <person name="Li C."/>
        </authorList>
    </citation>
    <scope>NUCLEOTIDE SEQUENCE</scope>
</reference>
<feature type="transmembrane region" description="Helical" evidence="9">
    <location>
        <begin position="55"/>
        <end position="80"/>
    </location>
</feature>
<keyword evidence="6 9" id="KW-1133">Transmembrane helix</keyword>
<comment type="function">
    <text evidence="9">Core subunit of the mitochondrial membrane respiratory chain NADH dehydrogenase (Complex I) which catalyzes electron transfer from NADH through the respiratory chain, using ubiquinone as an electron acceptor. Essential for the catalytic activity of complex I.</text>
</comment>
<name>A0A343C0X5_STEPN</name>
<dbReference type="EMBL" id="KX819317">
    <property type="protein sequence ID" value="ARH10876.1"/>
    <property type="molecule type" value="Genomic_DNA"/>
</dbReference>
<evidence type="ECO:0000256" key="4">
    <source>
        <dbReference type="ARBA" id="ARBA00022448"/>
    </source>
</evidence>
<sequence length="117" mass="13824">MLLLTLFSFIVMFIIMLIMTINNTISKKTFKDREKLSPFECGFDPKSSTRITFSLHFFLIAIIFLIFDIEIALILPMIYVMKTSSLLSFSMFFMYFIFILLIGVYHEWNQGMLTWTS</sequence>
<accession>A0A343C0X5</accession>
<evidence type="ECO:0000256" key="3">
    <source>
        <dbReference type="ARBA" id="ARBA00021007"/>
    </source>
</evidence>
<comment type="subcellular location">
    <subcellularLocation>
        <location evidence="1">Membrane</location>
    </subcellularLocation>
    <subcellularLocation>
        <location evidence="9">Mitochondrion membrane</location>
        <topology evidence="9">Multi-pass membrane protein</topology>
    </subcellularLocation>
</comment>
<evidence type="ECO:0000313" key="11">
    <source>
        <dbReference type="EMBL" id="QCI56375.1"/>
    </source>
</evidence>
<dbReference type="Pfam" id="PF00507">
    <property type="entry name" value="Oxidored_q4"/>
    <property type="match status" value="1"/>
</dbReference>
<keyword evidence="9" id="KW-0679">Respiratory chain</keyword>
<gene>
    <name evidence="10" type="primary">ND3</name>
    <name evidence="11" type="synonym">nad3</name>
</gene>
<dbReference type="GO" id="GO:0030964">
    <property type="term" value="C:NADH dehydrogenase complex"/>
    <property type="evidence" value="ECO:0007669"/>
    <property type="project" value="TreeGrafter"/>
</dbReference>
<dbReference type="PANTHER" id="PTHR11058">
    <property type="entry name" value="NADH-UBIQUINONE OXIDOREDUCTASE CHAIN 3"/>
    <property type="match status" value="1"/>
</dbReference>
<reference evidence="11" key="2">
    <citation type="submission" date="2018-08" db="EMBL/GenBank/DDBJ databases">
        <title>High-level phylogeny of Polyphaga (Insecta: Coleoptera) inferred from mitogenome sequences.</title>
        <authorList>
            <person name="Yuan M.-L."/>
        </authorList>
    </citation>
    <scope>NUCLEOTIDE SEQUENCE</scope>
</reference>
<dbReference type="GeneID" id="35448453"/>
<dbReference type="Gene3D" id="1.20.58.1610">
    <property type="entry name" value="NADH:ubiquinone/plastoquinone oxidoreductase, chain 3"/>
    <property type="match status" value="1"/>
</dbReference>
<evidence type="ECO:0000313" key="12">
    <source>
        <dbReference type="EMBL" id="QDH12153.1"/>
    </source>
</evidence>
<reference evidence="12" key="3">
    <citation type="submission" date="2019-05" db="EMBL/GenBank/DDBJ databases">
        <title>The complete mitochondrial genome of Stegobium paniceum from truffle.</title>
        <authorList>
            <person name="Park J."/>
        </authorList>
    </citation>
    <scope>NUCLEOTIDE SEQUENCE</scope>
</reference>
<evidence type="ECO:0000256" key="6">
    <source>
        <dbReference type="ARBA" id="ARBA00022989"/>
    </source>
</evidence>
<keyword evidence="5 9" id="KW-0812">Transmembrane</keyword>
<dbReference type="InterPro" id="IPR000440">
    <property type="entry name" value="NADH_UbQ/plastoQ_OxRdtase_su3"/>
</dbReference>
<dbReference type="GO" id="GO:0031966">
    <property type="term" value="C:mitochondrial membrane"/>
    <property type="evidence" value="ECO:0007669"/>
    <property type="project" value="UniProtKB-SubCell"/>
</dbReference>